<protein>
    <submittedName>
        <fullName evidence="1">Uncharacterized protein</fullName>
    </submittedName>
</protein>
<accession>A0A1G7JYQ8</accession>
<proteinExistence type="predicted"/>
<gene>
    <name evidence="1" type="ORF">SAMN05216337_105059</name>
</gene>
<evidence type="ECO:0000313" key="1">
    <source>
        <dbReference type="EMBL" id="SDF30040.1"/>
    </source>
</evidence>
<sequence length="138" mass="14760">MHGTMCAHDASPESAPNTLVAKTDAKDWDTARKFADNRGGYTGLHGSAGTGRYDDCARLERSEFSDADRITSDDWRLCTKLAEIARNVEYEGIVIVDDDNQNAPDGSASKASNNRFALASVSSYSASGFDIAVIPPPA</sequence>
<reference evidence="1 2" key="1">
    <citation type="submission" date="2016-10" db="EMBL/GenBank/DDBJ databases">
        <authorList>
            <person name="de Groot N.N."/>
        </authorList>
    </citation>
    <scope>NUCLEOTIDE SEQUENCE [LARGE SCALE GENOMIC DNA]</scope>
    <source>
        <strain evidence="1 2">R5</strain>
    </source>
</reference>
<name>A0A1G7JYQ8_9BRAD</name>
<evidence type="ECO:0000313" key="2">
    <source>
        <dbReference type="Proteomes" id="UP000199245"/>
    </source>
</evidence>
<organism evidence="1 2">
    <name type="scientific">Bradyrhizobium brasilense</name>
    <dbReference type="NCBI Taxonomy" id="1419277"/>
    <lineage>
        <taxon>Bacteria</taxon>
        <taxon>Pseudomonadati</taxon>
        <taxon>Pseudomonadota</taxon>
        <taxon>Alphaproteobacteria</taxon>
        <taxon>Hyphomicrobiales</taxon>
        <taxon>Nitrobacteraceae</taxon>
        <taxon>Bradyrhizobium</taxon>
    </lineage>
</organism>
<dbReference type="AlphaFoldDB" id="A0A1G7JYQ8"/>
<dbReference type="EMBL" id="FMZW01000050">
    <property type="protein sequence ID" value="SDF30040.1"/>
    <property type="molecule type" value="Genomic_DNA"/>
</dbReference>
<dbReference type="Proteomes" id="UP000199245">
    <property type="component" value="Unassembled WGS sequence"/>
</dbReference>